<dbReference type="PRINTS" id="PR00081">
    <property type="entry name" value="GDHRDH"/>
</dbReference>
<dbReference type="Gene3D" id="3.40.50.720">
    <property type="entry name" value="NAD(P)-binding Rossmann-like Domain"/>
    <property type="match status" value="1"/>
</dbReference>
<sequence length="362" mass="39110">MKVSSRMGLAQSALLSIIATVYFASAFKTLDGQVAVVTGASRGIGKGVAIALAERGATVYITGRSLDFPADPLGGTLRQTQAEIQAAGGKCIPIKCDHANDEQTRAVFEQVQSREGRLDILVNNAFAIPKQKDLFTNFWEQGAEIWDACHTVGLRSHYLCSCHAVPVMLQNPPLVQGARGDFGGGRKTNPLIVGISSFGGLSYTFNVAYGVGKAGVDRLIKDMDVELKQHGISTVSLWPGVVLTEQTLKMMETGEWDKLKLAVPKEICETPEFTGRAVAALALDPRIKAKSGKVQVVAELASEYGFTDKNGLQPPSIRSARFLYPGFVKKKLPREVANLIDDARVPDLRLPFWLMAGPPPED</sequence>
<evidence type="ECO:0000313" key="1">
    <source>
        <dbReference type="EMBL" id="CAE0623591.1"/>
    </source>
</evidence>
<dbReference type="EMBL" id="HBIU01005855">
    <property type="protein sequence ID" value="CAE0623591.1"/>
    <property type="molecule type" value="Transcribed_RNA"/>
</dbReference>
<dbReference type="SUPFAM" id="SSF51735">
    <property type="entry name" value="NAD(P)-binding Rossmann-fold domains"/>
    <property type="match status" value="1"/>
</dbReference>
<dbReference type="InterPro" id="IPR036291">
    <property type="entry name" value="NAD(P)-bd_dom_sf"/>
</dbReference>
<dbReference type="PANTHER" id="PTHR44147">
    <property type="entry name" value="DEHYDROGENASE/REDUCTASE SDR FAMILY MEMBER 1"/>
    <property type="match status" value="1"/>
</dbReference>
<evidence type="ECO:0008006" key="2">
    <source>
        <dbReference type="Google" id="ProtNLM"/>
    </source>
</evidence>
<dbReference type="InterPro" id="IPR002347">
    <property type="entry name" value="SDR_fam"/>
</dbReference>
<dbReference type="AlphaFoldDB" id="A0A7S3USF7"/>
<name>A0A7S3USF7_HETAK</name>
<organism evidence="1">
    <name type="scientific">Heterosigma akashiwo</name>
    <name type="common">Chromophytic alga</name>
    <name type="synonym">Heterosigma carterae</name>
    <dbReference type="NCBI Taxonomy" id="2829"/>
    <lineage>
        <taxon>Eukaryota</taxon>
        <taxon>Sar</taxon>
        <taxon>Stramenopiles</taxon>
        <taxon>Ochrophyta</taxon>
        <taxon>Raphidophyceae</taxon>
        <taxon>Chattonellales</taxon>
        <taxon>Chattonellaceae</taxon>
        <taxon>Heterosigma</taxon>
    </lineage>
</organism>
<dbReference type="PANTHER" id="PTHR44147:SF2">
    <property type="entry name" value="DEHYDROGENASE_REDUCTASE SDR FAMILY MEMBER 1"/>
    <property type="match status" value="1"/>
</dbReference>
<reference evidence="1" key="1">
    <citation type="submission" date="2021-01" db="EMBL/GenBank/DDBJ databases">
        <authorList>
            <person name="Corre E."/>
            <person name="Pelletier E."/>
            <person name="Niang G."/>
            <person name="Scheremetjew M."/>
            <person name="Finn R."/>
            <person name="Kale V."/>
            <person name="Holt S."/>
            <person name="Cochrane G."/>
            <person name="Meng A."/>
            <person name="Brown T."/>
            <person name="Cohen L."/>
        </authorList>
    </citation>
    <scope>NUCLEOTIDE SEQUENCE</scope>
    <source>
        <strain evidence="1">CCMP3107</strain>
    </source>
</reference>
<protein>
    <recommendedName>
        <fullName evidence="2">Dehydrogenase/reductase SDR family member 1</fullName>
    </recommendedName>
</protein>
<proteinExistence type="predicted"/>
<dbReference type="Pfam" id="PF00106">
    <property type="entry name" value="adh_short"/>
    <property type="match status" value="1"/>
</dbReference>
<gene>
    <name evidence="1" type="ORF">HAKA00212_LOCUS2257</name>
</gene>
<accession>A0A7S3USF7</accession>